<feature type="transmembrane region" description="Helical" evidence="1">
    <location>
        <begin position="52"/>
        <end position="69"/>
    </location>
</feature>
<gene>
    <name evidence="3" type="ORF">GCM10008932_12760</name>
</gene>
<accession>A0ABN0XEK5</accession>
<evidence type="ECO:0000313" key="4">
    <source>
        <dbReference type="Proteomes" id="UP001501166"/>
    </source>
</evidence>
<dbReference type="InterPro" id="IPR043128">
    <property type="entry name" value="Rev_trsase/Diguanyl_cyclase"/>
</dbReference>
<keyword evidence="1" id="KW-1133">Transmembrane helix</keyword>
<dbReference type="InterPro" id="IPR050469">
    <property type="entry name" value="Diguanylate_Cyclase"/>
</dbReference>
<evidence type="ECO:0000313" key="3">
    <source>
        <dbReference type="EMBL" id="GAA0361603.1"/>
    </source>
</evidence>
<evidence type="ECO:0000259" key="2">
    <source>
        <dbReference type="PROSITE" id="PS50887"/>
    </source>
</evidence>
<keyword evidence="1" id="KW-0812">Transmembrane</keyword>
<reference evidence="3 4" key="1">
    <citation type="journal article" date="2019" name="Int. J. Syst. Evol. Microbiol.">
        <title>The Global Catalogue of Microorganisms (GCM) 10K type strain sequencing project: providing services to taxonomists for standard genome sequencing and annotation.</title>
        <authorList>
            <consortium name="The Broad Institute Genomics Platform"/>
            <consortium name="The Broad Institute Genome Sequencing Center for Infectious Disease"/>
            <person name="Wu L."/>
            <person name="Ma J."/>
        </authorList>
    </citation>
    <scope>NUCLEOTIDE SEQUENCE [LARGE SCALE GENOMIC DNA]</scope>
    <source>
        <strain evidence="3 4">JCM 12662</strain>
    </source>
</reference>
<dbReference type="Gene3D" id="3.30.70.270">
    <property type="match status" value="1"/>
</dbReference>
<dbReference type="PANTHER" id="PTHR45138">
    <property type="entry name" value="REGULATORY COMPONENTS OF SENSORY TRANSDUCTION SYSTEM"/>
    <property type="match status" value="1"/>
</dbReference>
<dbReference type="PROSITE" id="PS50887">
    <property type="entry name" value="GGDEF"/>
    <property type="match status" value="1"/>
</dbReference>
<feature type="transmembrane region" description="Helical" evidence="1">
    <location>
        <begin position="20"/>
        <end position="46"/>
    </location>
</feature>
<organism evidence="3 4">
    <name type="scientific">Alkalibacterium iburiense</name>
    <dbReference type="NCBI Taxonomy" id="290589"/>
    <lineage>
        <taxon>Bacteria</taxon>
        <taxon>Bacillati</taxon>
        <taxon>Bacillota</taxon>
        <taxon>Bacilli</taxon>
        <taxon>Lactobacillales</taxon>
        <taxon>Carnobacteriaceae</taxon>
        <taxon>Alkalibacterium</taxon>
    </lineage>
</organism>
<dbReference type="EMBL" id="BAAACW010000077">
    <property type="protein sequence ID" value="GAA0361603.1"/>
    <property type="molecule type" value="Genomic_DNA"/>
</dbReference>
<keyword evidence="4" id="KW-1185">Reference proteome</keyword>
<keyword evidence="1" id="KW-0472">Membrane</keyword>
<dbReference type="CDD" id="cd01949">
    <property type="entry name" value="GGDEF"/>
    <property type="match status" value="1"/>
</dbReference>
<dbReference type="InterPro" id="IPR000160">
    <property type="entry name" value="GGDEF_dom"/>
</dbReference>
<evidence type="ECO:0000256" key="1">
    <source>
        <dbReference type="SAM" id="Phobius"/>
    </source>
</evidence>
<feature type="transmembrane region" description="Helical" evidence="1">
    <location>
        <begin position="81"/>
        <end position="101"/>
    </location>
</feature>
<dbReference type="InterPro" id="IPR029787">
    <property type="entry name" value="Nucleotide_cyclase"/>
</dbReference>
<dbReference type="Proteomes" id="UP001501166">
    <property type="component" value="Unassembled WGS sequence"/>
</dbReference>
<sequence>MNFSIVLDQGTRIDFRYIPIILIFLFINDKAAIVSAVLIAAARFIIGVSLTSYLSVFVLTVLVIGLYVIKHATRKHESMYLKGSIMVIYATTLYTIFFIQVTSITVELVTLLIFFWIVAMAGGLFALFIMNYLRTAELLLRKYEAESTIDYLTGLSNVRKFYQMLDYYTKKYKTKKTPLAIGMIDIDFFKRVNDKHGHDAGDIVLMEVARILEETIDDETFVFRKGGEEFTAIFPNAPLEDVLYSLERCRLAVQHHGFKIDELKELNLTISIGICHYSETASSVDELMTNADEKLYKAKETGRNRLVF</sequence>
<dbReference type="PANTHER" id="PTHR45138:SF9">
    <property type="entry name" value="DIGUANYLATE CYCLASE DGCM-RELATED"/>
    <property type="match status" value="1"/>
</dbReference>
<dbReference type="SUPFAM" id="SSF55073">
    <property type="entry name" value="Nucleotide cyclase"/>
    <property type="match status" value="1"/>
</dbReference>
<protein>
    <submittedName>
        <fullName evidence="3">Diguanylate cyclase</fullName>
    </submittedName>
</protein>
<feature type="domain" description="GGDEF" evidence="2">
    <location>
        <begin position="177"/>
        <end position="308"/>
    </location>
</feature>
<proteinExistence type="predicted"/>
<comment type="caution">
    <text evidence="3">The sequence shown here is derived from an EMBL/GenBank/DDBJ whole genome shotgun (WGS) entry which is preliminary data.</text>
</comment>
<feature type="transmembrane region" description="Helical" evidence="1">
    <location>
        <begin position="113"/>
        <end position="133"/>
    </location>
</feature>
<dbReference type="NCBIfam" id="TIGR00254">
    <property type="entry name" value="GGDEF"/>
    <property type="match status" value="1"/>
</dbReference>
<dbReference type="Pfam" id="PF00990">
    <property type="entry name" value="GGDEF"/>
    <property type="match status" value="1"/>
</dbReference>
<name>A0ABN0XEK5_9LACT</name>
<dbReference type="SMART" id="SM00267">
    <property type="entry name" value="GGDEF"/>
    <property type="match status" value="1"/>
</dbReference>